<keyword evidence="7 10" id="KW-0100">Branched-chain amino acid biosynthesis</keyword>
<comment type="catalytic activity">
    <reaction evidence="10">
        <text>L-isoleucine + 2-oxoglutarate = (S)-3-methyl-2-oxopentanoate + L-glutamate</text>
        <dbReference type="Rhea" id="RHEA:24801"/>
        <dbReference type="ChEBI" id="CHEBI:16810"/>
        <dbReference type="ChEBI" id="CHEBI:29985"/>
        <dbReference type="ChEBI" id="CHEBI:35146"/>
        <dbReference type="ChEBI" id="CHEBI:58045"/>
        <dbReference type="EC" id="2.6.1.42"/>
    </reaction>
</comment>
<evidence type="ECO:0000256" key="6">
    <source>
        <dbReference type="ARBA" id="ARBA00022898"/>
    </source>
</evidence>
<evidence type="ECO:0000256" key="7">
    <source>
        <dbReference type="ARBA" id="ARBA00023304"/>
    </source>
</evidence>
<dbReference type="PANTHER" id="PTHR11825">
    <property type="entry name" value="SUBGROUP IIII AMINOTRANSFERASE"/>
    <property type="match status" value="1"/>
</dbReference>
<reference evidence="11 12" key="1">
    <citation type="submission" date="2024-07" db="EMBL/GenBank/DDBJ databases">
        <title>Section-level genome sequencing and comparative genomics of Aspergillus sections Usti and Cavernicolus.</title>
        <authorList>
            <consortium name="Lawrence Berkeley National Laboratory"/>
            <person name="Nybo J.L."/>
            <person name="Vesth T.C."/>
            <person name="Theobald S."/>
            <person name="Frisvad J.C."/>
            <person name="Larsen T.O."/>
            <person name="Kjaerboelling I."/>
            <person name="Rothschild-Mancinelli K."/>
            <person name="Lyhne E.K."/>
            <person name="Kogle M.E."/>
            <person name="Barry K."/>
            <person name="Clum A."/>
            <person name="Na H."/>
            <person name="Ledsgaard L."/>
            <person name="Lin J."/>
            <person name="Lipzen A."/>
            <person name="Kuo A."/>
            <person name="Riley R."/>
            <person name="Mondo S."/>
            <person name="LaButti K."/>
            <person name="Haridas S."/>
            <person name="Pangalinan J."/>
            <person name="Salamov A.A."/>
            <person name="Simmons B.A."/>
            <person name="Magnuson J.K."/>
            <person name="Chen J."/>
            <person name="Drula E."/>
            <person name="Henrissat B."/>
            <person name="Wiebenga A."/>
            <person name="Lubbers R.J."/>
            <person name="Gomes A.C."/>
            <person name="Macurrencykelacurrency M.R."/>
            <person name="Stajich J."/>
            <person name="Grigoriev I.V."/>
            <person name="Mortensen U.H."/>
            <person name="De vries R.P."/>
            <person name="Baker S.E."/>
            <person name="Andersen M.R."/>
        </authorList>
    </citation>
    <scope>NUCLEOTIDE SEQUENCE [LARGE SCALE GENOMIC DNA]</scope>
    <source>
        <strain evidence="11 12">CBS 756.74</strain>
    </source>
</reference>
<comment type="catalytic activity">
    <reaction evidence="10">
        <text>L-valine + 2-oxoglutarate = 3-methyl-2-oxobutanoate + L-glutamate</text>
        <dbReference type="Rhea" id="RHEA:24813"/>
        <dbReference type="ChEBI" id="CHEBI:11851"/>
        <dbReference type="ChEBI" id="CHEBI:16810"/>
        <dbReference type="ChEBI" id="CHEBI:29985"/>
        <dbReference type="ChEBI" id="CHEBI:57762"/>
        <dbReference type="EC" id="2.6.1.42"/>
    </reaction>
</comment>
<keyword evidence="5 10" id="KW-0808">Transferase</keyword>
<dbReference type="CDD" id="cd01557">
    <property type="entry name" value="BCAT_beta_family"/>
    <property type="match status" value="1"/>
</dbReference>
<dbReference type="InterPro" id="IPR001544">
    <property type="entry name" value="Aminotrans_IV"/>
</dbReference>
<comment type="cofactor">
    <cofactor evidence="1 9">
        <name>pyridoxal 5'-phosphate</name>
        <dbReference type="ChEBI" id="CHEBI:597326"/>
    </cofactor>
</comment>
<evidence type="ECO:0000256" key="2">
    <source>
        <dbReference type="ARBA" id="ARBA00009320"/>
    </source>
</evidence>
<dbReference type="EC" id="2.6.1.42" evidence="10"/>
<dbReference type="InterPro" id="IPR036038">
    <property type="entry name" value="Aminotransferase-like"/>
</dbReference>
<keyword evidence="3 10" id="KW-0032">Aminotransferase</keyword>
<comment type="similarity">
    <text evidence="2 8">Belongs to the class-IV pyridoxal-phosphate-dependent aminotransferase family.</text>
</comment>
<dbReference type="InterPro" id="IPR043132">
    <property type="entry name" value="BCAT-like_C"/>
</dbReference>
<dbReference type="InterPro" id="IPR033939">
    <property type="entry name" value="BCAT_family"/>
</dbReference>
<dbReference type="InterPro" id="IPR005786">
    <property type="entry name" value="B_amino_transII"/>
</dbReference>
<dbReference type="InterPro" id="IPR018300">
    <property type="entry name" value="Aminotrans_IV_CS"/>
</dbReference>
<dbReference type="Proteomes" id="UP001610444">
    <property type="component" value="Unassembled WGS sequence"/>
</dbReference>
<dbReference type="InterPro" id="IPR043131">
    <property type="entry name" value="BCAT-like_N"/>
</dbReference>
<evidence type="ECO:0000256" key="5">
    <source>
        <dbReference type="ARBA" id="ARBA00022679"/>
    </source>
</evidence>
<dbReference type="Pfam" id="PF01063">
    <property type="entry name" value="Aminotran_4"/>
    <property type="match status" value="1"/>
</dbReference>
<dbReference type="Gene3D" id="3.30.470.10">
    <property type="match status" value="1"/>
</dbReference>
<organism evidence="11 12">
    <name type="scientific">Aspergillus pseudodeflectus</name>
    <dbReference type="NCBI Taxonomy" id="176178"/>
    <lineage>
        <taxon>Eukaryota</taxon>
        <taxon>Fungi</taxon>
        <taxon>Dikarya</taxon>
        <taxon>Ascomycota</taxon>
        <taxon>Pezizomycotina</taxon>
        <taxon>Eurotiomycetes</taxon>
        <taxon>Eurotiomycetidae</taxon>
        <taxon>Eurotiales</taxon>
        <taxon>Aspergillaceae</taxon>
        <taxon>Aspergillus</taxon>
        <taxon>Aspergillus subgen. Nidulantes</taxon>
    </lineage>
</organism>
<evidence type="ECO:0000256" key="8">
    <source>
        <dbReference type="RuleBase" id="RU004106"/>
    </source>
</evidence>
<dbReference type="GeneID" id="98158406"/>
<gene>
    <name evidence="11" type="ORF">BJX68DRAFT_256857</name>
</gene>
<dbReference type="PROSITE" id="PS00770">
    <property type="entry name" value="AA_TRANSFER_CLASS_4"/>
    <property type="match status" value="1"/>
</dbReference>
<dbReference type="Gene3D" id="3.20.10.10">
    <property type="entry name" value="D-amino Acid Aminotransferase, subunit A, domain 2"/>
    <property type="match status" value="1"/>
</dbReference>
<evidence type="ECO:0000256" key="1">
    <source>
        <dbReference type="ARBA" id="ARBA00001933"/>
    </source>
</evidence>
<protein>
    <recommendedName>
        <fullName evidence="10">Branched-chain-amino-acid aminotransferase</fullName>
        <ecNumber evidence="10">2.6.1.42</ecNumber>
    </recommendedName>
</protein>
<keyword evidence="6 9" id="KW-0663">Pyridoxal phosphate</keyword>
<evidence type="ECO:0000313" key="12">
    <source>
        <dbReference type="Proteomes" id="UP001610444"/>
    </source>
</evidence>
<dbReference type="NCBIfam" id="TIGR01123">
    <property type="entry name" value="ilvE_II"/>
    <property type="match status" value="1"/>
</dbReference>
<dbReference type="PANTHER" id="PTHR11825:SF44">
    <property type="entry name" value="BRANCHED-CHAIN-AMINO-ACID AMINOTRANSFERASE"/>
    <property type="match status" value="1"/>
</dbReference>
<keyword evidence="12" id="KW-1185">Reference proteome</keyword>
<dbReference type="PIRSF" id="PIRSF006468">
    <property type="entry name" value="BCAT1"/>
    <property type="match status" value="1"/>
</dbReference>
<sequence>MNSLQQLARRRALPSFAPPRVQSIRANRLWQRSFSATSAAFEAARLDASKLTITKTTSPKELSPAKDLVFGRSFTDHMFTAEWTAADGWHAPKIVPYQKLQLDPSACVFHYAFECFEGMKAYRDNNGQIRLFRPDKNMQRLNKSSARIALPTFDGEALTKMIGELVKLDSRFIPNERGYSLYLRPTMIGTQNTLGVGPPGSALLFVIASPVGPYYPTGFKAVSLEATDYAVRAWPGGVGDKKLGANYAPCIVPQLEAASRGFQQNLWLFGEEEYVTEVGTMNLFIALKNKETGKKELVTAPLDGTILEGVTRDSVLGLAKERLVPKGWDVSERKIRMAELAEAAEEGRLIEVFGSGTAAIVSPVRAISYRGKLVNCGLKENEEAGEIALQMKNWIEGIQYGDEDHPWSHVL</sequence>
<name>A0ABR4JZA0_9EURO</name>
<dbReference type="NCBIfam" id="NF009897">
    <property type="entry name" value="PRK13357.1"/>
    <property type="match status" value="1"/>
</dbReference>
<evidence type="ECO:0000256" key="10">
    <source>
        <dbReference type="RuleBase" id="RU004517"/>
    </source>
</evidence>
<proteinExistence type="inferred from homology"/>
<comment type="caution">
    <text evidence="11">The sequence shown here is derived from an EMBL/GenBank/DDBJ whole genome shotgun (WGS) entry which is preliminary data.</text>
</comment>
<evidence type="ECO:0000256" key="9">
    <source>
        <dbReference type="RuleBase" id="RU004516"/>
    </source>
</evidence>
<evidence type="ECO:0000313" key="11">
    <source>
        <dbReference type="EMBL" id="KAL2845380.1"/>
    </source>
</evidence>
<dbReference type="GO" id="GO:0008483">
    <property type="term" value="F:transaminase activity"/>
    <property type="evidence" value="ECO:0007669"/>
    <property type="project" value="UniProtKB-KW"/>
</dbReference>
<comment type="catalytic activity">
    <reaction evidence="10">
        <text>L-leucine + 2-oxoglutarate = 4-methyl-2-oxopentanoate + L-glutamate</text>
        <dbReference type="Rhea" id="RHEA:18321"/>
        <dbReference type="ChEBI" id="CHEBI:16810"/>
        <dbReference type="ChEBI" id="CHEBI:17865"/>
        <dbReference type="ChEBI" id="CHEBI:29985"/>
        <dbReference type="ChEBI" id="CHEBI:57427"/>
        <dbReference type="EC" id="2.6.1.42"/>
    </reaction>
</comment>
<dbReference type="RefSeq" id="XP_070896624.1">
    <property type="nucleotide sequence ID" value="XM_071043242.1"/>
</dbReference>
<dbReference type="EMBL" id="JBFXLR010000037">
    <property type="protein sequence ID" value="KAL2845380.1"/>
    <property type="molecule type" value="Genomic_DNA"/>
</dbReference>
<evidence type="ECO:0000256" key="4">
    <source>
        <dbReference type="ARBA" id="ARBA00022605"/>
    </source>
</evidence>
<evidence type="ECO:0000256" key="3">
    <source>
        <dbReference type="ARBA" id="ARBA00022576"/>
    </source>
</evidence>
<dbReference type="SUPFAM" id="SSF56752">
    <property type="entry name" value="D-aminoacid aminotransferase-like PLP-dependent enzymes"/>
    <property type="match status" value="1"/>
</dbReference>
<accession>A0ABR4JZA0</accession>
<keyword evidence="4 10" id="KW-0028">Amino-acid biosynthesis</keyword>